<feature type="domain" description="C2H2-type" evidence="8">
    <location>
        <begin position="403"/>
        <end position="426"/>
    </location>
</feature>
<keyword evidence="4" id="KW-0479">Metal-binding</keyword>
<dbReference type="SMART" id="SM00389">
    <property type="entry name" value="HOX"/>
    <property type="match status" value="1"/>
</dbReference>
<dbReference type="SUPFAM" id="SSF46689">
    <property type="entry name" value="Homeodomain-like"/>
    <property type="match status" value="1"/>
</dbReference>
<evidence type="ECO:0000259" key="8">
    <source>
        <dbReference type="PROSITE" id="PS50157"/>
    </source>
</evidence>
<accession>A0ABY6V1H5</accession>
<evidence type="ECO:0000313" key="10">
    <source>
        <dbReference type="Proteomes" id="UP000766486"/>
    </source>
</evidence>
<feature type="region of interest" description="Disordered" evidence="6">
    <location>
        <begin position="170"/>
        <end position="200"/>
    </location>
</feature>
<comment type="subcellular location">
    <subcellularLocation>
        <location evidence="5">Nucleus</location>
    </subcellularLocation>
</comment>
<feature type="compositionally biased region" description="Low complexity" evidence="6">
    <location>
        <begin position="170"/>
        <end position="190"/>
    </location>
</feature>
<feature type="domain" description="Homeobox" evidence="7">
    <location>
        <begin position="191"/>
        <end position="254"/>
    </location>
</feature>
<comment type="caution">
    <text evidence="9">The sequence shown here is derived from an EMBL/GenBank/DDBJ whole genome shotgun (WGS) entry which is preliminary data.</text>
</comment>
<keyword evidence="3 5" id="KW-0539">Nucleus</keyword>
<proteinExistence type="predicted"/>
<keyword evidence="4" id="KW-0863">Zinc-finger</keyword>
<protein>
    <recommendedName>
        <fullName evidence="11">Homeobox domain-containing protein</fullName>
    </recommendedName>
</protein>
<feature type="region of interest" description="Disordered" evidence="6">
    <location>
        <begin position="247"/>
        <end position="289"/>
    </location>
</feature>
<feature type="compositionally biased region" description="Low complexity" evidence="6">
    <location>
        <begin position="336"/>
        <end position="374"/>
    </location>
</feature>
<evidence type="ECO:0000313" key="9">
    <source>
        <dbReference type="EMBL" id="VUC36271.1"/>
    </source>
</evidence>
<gene>
    <name evidence="9" type="ORF">CLO192961_LOCUS441182</name>
</gene>
<dbReference type="InterPro" id="IPR009057">
    <property type="entry name" value="Homeodomain-like_sf"/>
</dbReference>
<feature type="DNA-binding region" description="Homeobox" evidence="5">
    <location>
        <begin position="193"/>
        <end position="255"/>
    </location>
</feature>
<feature type="compositionally biased region" description="Basic residues" evidence="6">
    <location>
        <begin position="377"/>
        <end position="390"/>
    </location>
</feature>
<dbReference type="Proteomes" id="UP000766486">
    <property type="component" value="Unassembled WGS sequence"/>
</dbReference>
<keyword evidence="10" id="KW-1185">Reference proteome</keyword>
<feature type="region of interest" description="Disordered" evidence="6">
    <location>
        <begin position="1"/>
        <end position="77"/>
    </location>
</feature>
<reference evidence="9 10" key="1">
    <citation type="submission" date="2019-06" db="EMBL/GenBank/DDBJ databases">
        <authorList>
            <person name="Broberg M."/>
        </authorList>
    </citation>
    <scope>NUCLEOTIDE SEQUENCE [LARGE SCALE GENOMIC DNA]</scope>
</reference>
<name>A0ABY6V1H5_BIOOC</name>
<evidence type="ECO:0000256" key="5">
    <source>
        <dbReference type="PROSITE-ProRule" id="PRU00108"/>
    </source>
</evidence>
<evidence type="ECO:0000259" key="7">
    <source>
        <dbReference type="PROSITE" id="PS50071"/>
    </source>
</evidence>
<feature type="compositionally biased region" description="Basic residues" evidence="6">
    <location>
        <begin position="1"/>
        <end position="11"/>
    </location>
</feature>
<dbReference type="PROSITE" id="PS50071">
    <property type="entry name" value="HOMEOBOX_2"/>
    <property type="match status" value="1"/>
</dbReference>
<dbReference type="PROSITE" id="PS50157">
    <property type="entry name" value="ZINC_FINGER_C2H2_2"/>
    <property type="match status" value="1"/>
</dbReference>
<feature type="region of interest" description="Disordered" evidence="6">
    <location>
        <begin position="319"/>
        <end position="391"/>
    </location>
</feature>
<keyword evidence="1 5" id="KW-0238">DNA-binding</keyword>
<dbReference type="PANTHER" id="PTHR11850">
    <property type="entry name" value="HOMEOBOX PROTEIN TRANSCRIPTION FACTORS"/>
    <property type="match status" value="1"/>
</dbReference>
<dbReference type="SMART" id="SM00355">
    <property type="entry name" value="ZnF_C2H2"/>
    <property type="match status" value="3"/>
</dbReference>
<evidence type="ECO:0000256" key="6">
    <source>
        <dbReference type="SAM" id="MobiDB-lite"/>
    </source>
</evidence>
<feature type="compositionally biased region" description="Polar residues" evidence="6">
    <location>
        <begin position="256"/>
        <end position="271"/>
    </location>
</feature>
<dbReference type="EMBL" id="CABFNS010000928">
    <property type="protein sequence ID" value="VUC36271.1"/>
    <property type="molecule type" value="Genomic_DNA"/>
</dbReference>
<dbReference type="CDD" id="cd00086">
    <property type="entry name" value="homeodomain"/>
    <property type="match status" value="1"/>
</dbReference>
<evidence type="ECO:0000256" key="2">
    <source>
        <dbReference type="ARBA" id="ARBA00023155"/>
    </source>
</evidence>
<dbReference type="Gene3D" id="1.10.10.60">
    <property type="entry name" value="Homeodomain-like"/>
    <property type="match status" value="1"/>
</dbReference>
<keyword evidence="4" id="KW-0862">Zinc</keyword>
<dbReference type="Pfam" id="PF05920">
    <property type="entry name" value="Homeobox_KN"/>
    <property type="match status" value="1"/>
</dbReference>
<evidence type="ECO:0000256" key="1">
    <source>
        <dbReference type="ARBA" id="ARBA00023125"/>
    </source>
</evidence>
<evidence type="ECO:0000256" key="4">
    <source>
        <dbReference type="PROSITE-ProRule" id="PRU00042"/>
    </source>
</evidence>
<dbReference type="InterPro" id="IPR001356">
    <property type="entry name" value="HD"/>
</dbReference>
<dbReference type="PROSITE" id="PS00028">
    <property type="entry name" value="ZINC_FINGER_C2H2_1"/>
    <property type="match status" value="1"/>
</dbReference>
<keyword evidence="2 5" id="KW-0371">Homeobox</keyword>
<evidence type="ECO:0008006" key="11">
    <source>
        <dbReference type="Google" id="ProtNLM"/>
    </source>
</evidence>
<organism evidence="9 10">
    <name type="scientific">Bionectria ochroleuca</name>
    <name type="common">Gliocladium roseum</name>
    <dbReference type="NCBI Taxonomy" id="29856"/>
    <lineage>
        <taxon>Eukaryota</taxon>
        <taxon>Fungi</taxon>
        <taxon>Dikarya</taxon>
        <taxon>Ascomycota</taxon>
        <taxon>Pezizomycotina</taxon>
        <taxon>Sordariomycetes</taxon>
        <taxon>Hypocreomycetidae</taxon>
        <taxon>Hypocreales</taxon>
        <taxon>Bionectriaceae</taxon>
        <taxon>Clonostachys</taxon>
    </lineage>
</organism>
<sequence length="957" mass="106641">MSWSRYNHRRPSGSLLHSPNRDTREADTQALNQKPLDVSPGVFLPDNGPNLFPLASSSMHTSDEGTEPGLDAGDSIPFPALPGQNLISSDNIQSISTWPVSPITTCDQCLIAGQDCQQPNSGSGQQSCSSCIIHGYRCSLAHIITSGFAEDVVLYNDLDEFVSASLGSISTSNSASQASDSAPPAAKITTKPPPKIGARFSRDSTKFLNRWLANHENYPYPSREDLKTLQLQTGLNKTQIQNWLANTRRRQKKQEGSTSQSRYVYPRSTSDPLDAPLRPGTPAIRNDNKFQAMNPLQRWVESPPDREPAAVEDIARAVATSPPRSSNANDEGKPQDSLAPSVDDSSASSRGTSSGSSFASAHSHSSGSSLGGLAPFARKRRRSKRARVKAKAFSLAPIRQQLYQCTFCTETFLTKHDWQRHEKSLHIPLERWECSPNGPCERNPTTGKTHCGFCGELEPSDSHVESHQPNSCQERAFNRKDYLRQHLRLVHKSALLPWVADTWKTPTPEVRSRCGFCGENLSTWDERVEHLAEHFKLGLTMAEWTGDWGFDDAIVHTLENSIPPYLIHNERTSPYPFEASNQSPESPRSAYELLTLELSYFVGNYQFQHGNPPDSATMVVEACRIIFASEILSNDEEPGSYPSWLRDLIMSDHNLALQARHMPIRTPSEGRLRTLQLRGKRNLFEDCPLETQLRSFVSNLSESGYTDIADTELRDEACHIMKRVEDSQAVDSGTVLNWLLGQVHVMVAWLGEFRKRAGLANDCHASIYTSRDMAGLSGDLFPFELNSPRPVSEASLGPQSMHNQSEAAFNLQRAGRSYPSTFTSLAPSSAVSPRHLSVVNPPDTDFEFQPNLIGAHENAHQLANTSPGESGLYQRPDWLQNGNYILNDPNFHRWLGLELKRWVSIISSPQHPNPRIPSDQEIQDQARWLLYNDDDSWNQTAADNPEWLARFKRDAGI</sequence>
<evidence type="ECO:0000256" key="3">
    <source>
        <dbReference type="ARBA" id="ARBA00023242"/>
    </source>
</evidence>
<dbReference type="InterPro" id="IPR050224">
    <property type="entry name" value="TALE_homeobox"/>
</dbReference>
<dbReference type="InterPro" id="IPR013087">
    <property type="entry name" value="Znf_C2H2_type"/>
</dbReference>
<dbReference type="InterPro" id="IPR008422">
    <property type="entry name" value="KN_HD"/>
</dbReference>